<organism evidence="7 8">
    <name type="scientific">Solanum commersonii</name>
    <name type="common">Commerson's wild potato</name>
    <name type="synonym">Commerson's nightshade</name>
    <dbReference type="NCBI Taxonomy" id="4109"/>
    <lineage>
        <taxon>Eukaryota</taxon>
        <taxon>Viridiplantae</taxon>
        <taxon>Streptophyta</taxon>
        <taxon>Embryophyta</taxon>
        <taxon>Tracheophyta</taxon>
        <taxon>Spermatophyta</taxon>
        <taxon>Magnoliopsida</taxon>
        <taxon>eudicotyledons</taxon>
        <taxon>Gunneridae</taxon>
        <taxon>Pentapetalae</taxon>
        <taxon>asterids</taxon>
        <taxon>lamiids</taxon>
        <taxon>Solanales</taxon>
        <taxon>Solanaceae</taxon>
        <taxon>Solanoideae</taxon>
        <taxon>Solaneae</taxon>
        <taxon>Solanum</taxon>
    </lineage>
</organism>
<evidence type="ECO:0000256" key="4">
    <source>
        <dbReference type="ARBA" id="ARBA00022989"/>
    </source>
</evidence>
<gene>
    <name evidence="7" type="ORF">H5410_060404</name>
</gene>
<dbReference type="Proteomes" id="UP000824120">
    <property type="component" value="Chromosome 12"/>
</dbReference>
<keyword evidence="3 6" id="KW-0812">Transmembrane</keyword>
<evidence type="ECO:0000256" key="6">
    <source>
        <dbReference type="RuleBase" id="RU004914"/>
    </source>
</evidence>
<name>A0A9J5W6G3_SOLCO</name>
<dbReference type="GO" id="GO:0015297">
    <property type="term" value="F:antiporter activity"/>
    <property type="evidence" value="ECO:0007669"/>
    <property type="project" value="InterPro"/>
</dbReference>
<feature type="transmembrane region" description="Helical" evidence="6">
    <location>
        <begin position="46"/>
        <end position="71"/>
    </location>
</feature>
<evidence type="ECO:0000256" key="2">
    <source>
        <dbReference type="ARBA" id="ARBA00010199"/>
    </source>
</evidence>
<feature type="transmembrane region" description="Helical" evidence="6">
    <location>
        <begin position="441"/>
        <end position="463"/>
    </location>
</feature>
<dbReference type="PANTHER" id="PTHR11206">
    <property type="entry name" value="MULTIDRUG RESISTANCE PROTEIN"/>
    <property type="match status" value="1"/>
</dbReference>
<dbReference type="InterPro" id="IPR045069">
    <property type="entry name" value="MATE_euk"/>
</dbReference>
<feature type="transmembrane region" description="Helical" evidence="6">
    <location>
        <begin position="161"/>
        <end position="180"/>
    </location>
</feature>
<evidence type="ECO:0000256" key="1">
    <source>
        <dbReference type="ARBA" id="ARBA00004141"/>
    </source>
</evidence>
<dbReference type="Pfam" id="PF01554">
    <property type="entry name" value="MatE"/>
    <property type="match status" value="2"/>
</dbReference>
<dbReference type="GO" id="GO:0042910">
    <property type="term" value="F:xenobiotic transmembrane transporter activity"/>
    <property type="evidence" value="ECO:0007669"/>
    <property type="project" value="InterPro"/>
</dbReference>
<dbReference type="AlphaFoldDB" id="A0A9J5W6G3"/>
<keyword evidence="5 6" id="KW-0472">Membrane</keyword>
<dbReference type="InterPro" id="IPR002528">
    <property type="entry name" value="MATE_fam"/>
</dbReference>
<accession>A0A9J5W6G3</accession>
<evidence type="ECO:0000313" key="8">
    <source>
        <dbReference type="Proteomes" id="UP000824120"/>
    </source>
</evidence>
<feature type="transmembrane region" description="Helical" evidence="6">
    <location>
        <begin position="333"/>
        <end position="354"/>
    </location>
</feature>
<dbReference type="GO" id="GO:1990961">
    <property type="term" value="P:xenobiotic detoxification by transmembrane export across the plasma membrane"/>
    <property type="evidence" value="ECO:0007669"/>
    <property type="project" value="InterPro"/>
</dbReference>
<feature type="transmembrane region" description="Helical" evidence="6">
    <location>
        <begin position="266"/>
        <end position="290"/>
    </location>
</feature>
<comment type="subcellular location">
    <subcellularLocation>
        <location evidence="1">Membrane</location>
        <topology evidence="1">Multi-pass membrane protein</topology>
    </subcellularLocation>
</comment>
<feature type="transmembrane region" description="Helical" evidence="6">
    <location>
        <begin position="219"/>
        <end position="245"/>
    </location>
</feature>
<feature type="transmembrane region" description="Helical" evidence="6">
    <location>
        <begin position="77"/>
        <end position="107"/>
    </location>
</feature>
<dbReference type="OrthoDB" id="2126698at2759"/>
<evidence type="ECO:0000313" key="7">
    <source>
        <dbReference type="EMBL" id="KAG5570638.1"/>
    </source>
</evidence>
<dbReference type="CDD" id="cd13132">
    <property type="entry name" value="MATE_eukaryotic"/>
    <property type="match status" value="1"/>
</dbReference>
<comment type="caution">
    <text evidence="7">The sequence shown here is derived from an EMBL/GenBank/DDBJ whole genome shotgun (WGS) entry which is preliminary data.</text>
</comment>
<feature type="transmembrane region" description="Helical" evidence="6">
    <location>
        <begin position="469"/>
        <end position="488"/>
    </location>
</feature>
<keyword evidence="4 6" id="KW-1133">Transmembrane helix</keyword>
<keyword evidence="8" id="KW-1185">Reference proteome</keyword>
<feature type="transmembrane region" description="Helical" evidence="6">
    <location>
        <begin position="128"/>
        <end position="149"/>
    </location>
</feature>
<dbReference type="EMBL" id="JACXVP010000012">
    <property type="protein sequence ID" value="KAG5570638.1"/>
    <property type="molecule type" value="Genomic_DNA"/>
</dbReference>
<feature type="transmembrane region" description="Helical" evidence="6">
    <location>
        <begin position="192"/>
        <end position="213"/>
    </location>
</feature>
<feature type="transmembrane region" description="Helical" evidence="6">
    <location>
        <begin position="413"/>
        <end position="434"/>
    </location>
</feature>
<dbReference type="GO" id="GO:0016020">
    <property type="term" value="C:membrane"/>
    <property type="evidence" value="ECO:0007669"/>
    <property type="project" value="UniProtKB-SubCell"/>
</dbReference>
<sequence>MEENKVPFLTSITPSKASFDADEDDIKAINGVKSFVKEFHYESKKLWYLAGPAIFTSLCQYSLGAVTQIFAGHVGTIQLAAVSIQISVIAGFSEGILLGMGSALETLCGQAYGAKQKDMLGIYMQRSWIILNATALVLMFLNIFATQILRLIGQQEKIAEWAGQFSLWMIPMVFAYAFEFPIMKFLQAQSKIMTMAVIAGVSLAMHTLLTWLFMLKLGWGLAAGAVILNCSWWFMVTAKLMYIFWGNSCGEAWSGFSWEAFKNLWGFVRLSLASGVMIWFVTLFGSILIYGNIVLLPGGARAIENIKFVLFTTQLRTLVFHVLDSSRRCSANIIGWTFMLCIGFNAAISVRVSNELGAGHPRRAKFSVLVVSITSLVIGALLTLVLVLTRSQYPLLFTNNVKVQKMVYDLTPVLGLTLFVNTLQPTLSGVAIGAGWQEHVAYVNIICYYVIGIPLGLFLTFFIKWGMPGMWYGMLLGTTTQTTVLIWITARTDWDKEASVAGERIKQLGGSKSLNAIDGYAIN</sequence>
<evidence type="ECO:0000256" key="3">
    <source>
        <dbReference type="ARBA" id="ARBA00022692"/>
    </source>
</evidence>
<evidence type="ECO:0000256" key="5">
    <source>
        <dbReference type="ARBA" id="ARBA00023136"/>
    </source>
</evidence>
<feature type="transmembrane region" description="Helical" evidence="6">
    <location>
        <begin position="366"/>
        <end position="393"/>
    </location>
</feature>
<protein>
    <recommendedName>
        <fullName evidence="6">Protein DETOXIFICATION</fullName>
    </recommendedName>
    <alternativeName>
        <fullName evidence="6">Multidrug and toxic compound extrusion protein</fullName>
    </alternativeName>
</protein>
<reference evidence="7 8" key="1">
    <citation type="submission" date="2020-09" db="EMBL/GenBank/DDBJ databases">
        <title>De no assembly of potato wild relative species, Solanum commersonii.</title>
        <authorList>
            <person name="Cho K."/>
        </authorList>
    </citation>
    <scope>NUCLEOTIDE SEQUENCE [LARGE SCALE GENOMIC DNA]</scope>
    <source>
        <strain evidence="7">LZ3.2</strain>
        <tissue evidence="7">Leaf</tissue>
    </source>
</reference>
<comment type="similarity">
    <text evidence="2 6">Belongs to the multi antimicrobial extrusion (MATE) (TC 2.A.66.1) family.</text>
</comment>
<proteinExistence type="inferred from homology"/>